<proteinExistence type="inferred from homology"/>
<comment type="caution">
    <text evidence="11">The sequence shown here is derived from an EMBL/GenBank/DDBJ whole genome shotgun (WGS) entry which is preliminary data.</text>
</comment>
<protein>
    <recommendedName>
        <fullName evidence="13">Mitochondrial carrier protein</fullName>
    </recommendedName>
</protein>
<evidence type="ECO:0000313" key="12">
    <source>
        <dbReference type="Proteomes" id="UP000703661"/>
    </source>
</evidence>
<evidence type="ECO:0000256" key="6">
    <source>
        <dbReference type="ARBA" id="ARBA00022989"/>
    </source>
</evidence>
<keyword evidence="7 8" id="KW-0472">Membrane</keyword>
<dbReference type="OrthoDB" id="250329at2759"/>
<dbReference type="PANTHER" id="PTHR45667">
    <property type="entry name" value="S-ADENOSYLMETHIONINE MITOCHONDRIAL CARRIER PROTEIN"/>
    <property type="match status" value="1"/>
</dbReference>
<dbReference type="AlphaFoldDB" id="A0A9P6MR54"/>
<keyword evidence="3 9" id="KW-0813">Transport</keyword>
<evidence type="ECO:0000256" key="7">
    <source>
        <dbReference type="ARBA" id="ARBA00023136"/>
    </source>
</evidence>
<evidence type="ECO:0000256" key="5">
    <source>
        <dbReference type="ARBA" id="ARBA00022737"/>
    </source>
</evidence>
<gene>
    <name evidence="11" type="ORF">BGZ80_001188</name>
</gene>
<feature type="repeat" description="Solcar" evidence="8">
    <location>
        <begin position="121"/>
        <end position="210"/>
    </location>
</feature>
<evidence type="ECO:0000256" key="3">
    <source>
        <dbReference type="ARBA" id="ARBA00022448"/>
    </source>
</evidence>
<name>A0A9P6MR54_9FUNG</name>
<evidence type="ECO:0000256" key="8">
    <source>
        <dbReference type="PROSITE-ProRule" id="PRU00282"/>
    </source>
</evidence>
<keyword evidence="12" id="KW-1185">Reference proteome</keyword>
<reference evidence="11" key="1">
    <citation type="journal article" date="2020" name="Fungal Divers.">
        <title>Resolving the Mortierellaceae phylogeny through synthesis of multi-gene phylogenetics and phylogenomics.</title>
        <authorList>
            <person name="Vandepol N."/>
            <person name="Liber J."/>
            <person name="Desiro A."/>
            <person name="Na H."/>
            <person name="Kennedy M."/>
            <person name="Barry K."/>
            <person name="Grigoriev I.V."/>
            <person name="Miller A.N."/>
            <person name="O'Donnell K."/>
            <person name="Stajich J.E."/>
            <person name="Bonito G."/>
        </authorList>
    </citation>
    <scope>NUCLEOTIDE SEQUENCE</scope>
    <source>
        <strain evidence="11">NRRL 2769</strain>
    </source>
</reference>
<dbReference type="Pfam" id="PF00153">
    <property type="entry name" value="Mito_carr"/>
    <property type="match status" value="1"/>
</dbReference>
<evidence type="ECO:0000313" key="11">
    <source>
        <dbReference type="EMBL" id="KAG0010782.1"/>
    </source>
</evidence>
<dbReference type="SUPFAM" id="SSF103506">
    <property type="entry name" value="Mitochondrial carrier"/>
    <property type="match status" value="1"/>
</dbReference>
<dbReference type="InterPro" id="IPR018108">
    <property type="entry name" value="MCP_transmembrane"/>
</dbReference>
<keyword evidence="5" id="KW-0677">Repeat</keyword>
<sequence>MSVRSVYNNTNIVDNARVSILPTNGVNNSLIPRMDHLVNIIRREFQYQQKRHEKHLHHSNNSPKHIRGEKVTIYKGLYRGVSFALIFQVPALALFLSTYDATKHGLVHLAHLHNLQSFQLYHSETHLVSGLIAKATGTTIWAPMQKIQSLATHPVLGQVPLTLKEACRIGKNICQTEGFGGLWSGYSKSLSALLPYTMIYFATYEQLKQIARWMVYYKDNEMGFQHGATGDDFWDRWVALREYWSISEQQSQDITKTRLTLDTYMMCVASAVIISSTVCQAASTIRATVWDHIGSSQPITPSDHCPSLKNRAPLARLVEVFRKQPLSVSPISPLSPTKCFPTSLSAMATTRAASGFKYSPFASAQFKTLTSNSSVVTTQSLSGHPWKQRHNATLTTTSVLPFHNTMTHKNLKGLYSGPPASTTASLSSQPFAPGSPPILKLNNNTFMSMVSPAPTTSLSLNDNATSTKPNQTSGLVRTIARSLGPRILWTVPGVTLTTAGFEFLRGIASGPSQ</sequence>
<keyword evidence="6 10" id="KW-1133">Transmembrane helix</keyword>
<comment type="similarity">
    <text evidence="2 9">Belongs to the mitochondrial carrier (TC 2.A.29) family.</text>
</comment>
<dbReference type="PROSITE" id="PS50920">
    <property type="entry name" value="SOLCAR"/>
    <property type="match status" value="1"/>
</dbReference>
<evidence type="ECO:0000256" key="1">
    <source>
        <dbReference type="ARBA" id="ARBA00004141"/>
    </source>
</evidence>
<accession>A0A9P6MR54</accession>
<evidence type="ECO:0000256" key="10">
    <source>
        <dbReference type="SAM" id="Phobius"/>
    </source>
</evidence>
<evidence type="ECO:0000256" key="4">
    <source>
        <dbReference type="ARBA" id="ARBA00022692"/>
    </source>
</evidence>
<organism evidence="11 12">
    <name type="scientific">Entomortierella chlamydospora</name>
    <dbReference type="NCBI Taxonomy" id="101097"/>
    <lineage>
        <taxon>Eukaryota</taxon>
        <taxon>Fungi</taxon>
        <taxon>Fungi incertae sedis</taxon>
        <taxon>Mucoromycota</taxon>
        <taxon>Mortierellomycotina</taxon>
        <taxon>Mortierellomycetes</taxon>
        <taxon>Mortierellales</taxon>
        <taxon>Mortierellaceae</taxon>
        <taxon>Entomortierella</taxon>
    </lineage>
</organism>
<evidence type="ECO:0008006" key="13">
    <source>
        <dbReference type="Google" id="ProtNLM"/>
    </source>
</evidence>
<evidence type="ECO:0000256" key="9">
    <source>
        <dbReference type="RuleBase" id="RU000488"/>
    </source>
</evidence>
<dbReference type="Proteomes" id="UP000703661">
    <property type="component" value="Unassembled WGS sequence"/>
</dbReference>
<dbReference type="InterPro" id="IPR023395">
    <property type="entry name" value="MCP_dom_sf"/>
</dbReference>
<feature type="transmembrane region" description="Helical" evidence="10">
    <location>
        <begin position="77"/>
        <end position="96"/>
    </location>
</feature>
<keyword evidence="4 8" id="KW-0812">Transmembrane</keyword>
<dbReference type="EMBL" id="JAAAID010001267">
    <property type="protein sequence ID" value="KAG0010782.1"/>
    <property type="molecule type" value="Genomic_DNA"/>
</dbReference>
<dbReference type="Gene3D" id="1.50.40.10">
    <property type="entry name" value="Mitochondrial carrier domain"/>
    <property type="match status" value="1"/>
</dbReference>
<dbReference type="GO" id="GO:0016020">
    <property type="term" value="C:membrane"/>
    <property type="evidence" value="ECO:0007669"/>
    <property type="project" value="UniProtKB-SubCell"/>
</dbReference>
<evidence type="ECO:0000256" key="2">
    <source>
        <dbReference type="ARBA" id="ARBA00006375"/>
    </source>
</evidence>
<comment type="subcellular location">
    <subcellularLocation>
        <location evidence="1">Membrane</location>
        <topology evidence="1">Multi-pass membrane protein</topology>
    </subcellularLocation>
</comment>